<protein>
    <submittedName>
        <fullName evidence="7">Multidrug/Oligosaccharidyl-lipid/Polysaccharide (MOP) Flippase Superfamily</fullName>
    </submittedName>
</protein>
<feature type="transmembrane region" description="Helical" evidence="6">
    <location>
        <begin position="412"/>
        <end position="435"/>
    </location>
</feature>
<dbReference type="GO" id="GO:1990961">
    <property type="term" value="P:xenobiotic detoxification by transmembrane export across the plasma membrane"/>
    <property type="evidence" value="ECO:0007669"/>
    <property type="project" value="InterPro"/>
</dbReference>
<reference evidence="7 8" key="1">
    <citation type="journal article" date="2014" name="Genome Biol. Evol.">
        <title>The secreted proteins of Achlya hypogyna and Thraustotheca clavata identify the ancestral oomycete secretome and reveal gene acquisitions by horizontal gene transfer.</title>
        <authorList>
            <person name="Misner I."/>
            <person name="Blouin N."/>
            <person name="Leonard G."/>
            <person name="Richards T.A."/>
            <person name="Lane C.E."/>
        </authorList>
    </citation>
    <scope>NUCLEOTIDE SEQUENCE [LARGE SCALE GENOMIC DNA]</scope>
    <source>
        <strain evidence="7 8">ATCC 34112</strain>
    </source>
</reference>
<evidence type="ECO:0000256" key="2">
    <source>
        <dbReference type="ARBA" id="ARBA00010199"/>
    </source>
</evidence>
<accession>A0A1W0A7R1</accession>
<dbReference type="Proteomes" id="UP000243217">
    <property type="component" value="Unassembled WGS sequence"/>
</dbReference>
<dbReference type="NCBIfam" id="TIGR00797">
    <property type="entry name" value="matE"/>
    <property type="match status" value="1"/>
</dbReference>
<comment type="subcellular location">
    <subcellularLocation>
        <location evidence="1">Membrane</location>
        <topology evidence="1">Multi-pass membrane protein</topology>
    </subcellularLocation>
</comment>
<proteinExistence type="inferred from homology"/>
<dbReference type="GO" id="GO:0015297">
    <property type="term" value="F:antiporter activity"/>
    <property type="evidence" value="ECO:0007669"/>
    <property type="project" value="InterPro"/>
</dbReference>
<organism evidence="7 8">
    <name type="scientific">Thraustotheca clavata</name>
    <dbReference type="NCBI Taxonomy" id="74557"/>
    <lineage>
        <taxon>Eukaryota</taxon>
        <taxon>Sar</taxon>
        <taxon>Stramenopiles</taxon>
        <taxon>Oomycota</taxon>
        <taxon>Saprolegniomycetes</taxon>
        <taxon>Saprolegniales</taxon>
        <taxon>Achlyaceae</taxon>
        <taxon>Thraustotheca</taxon>
    </lineage>
</organism>
<evidence type="ECO:0000256" key="3">
    <source>
        <dbReference type="ARBA" id="ARBA00022692"/>
    </source>
</evidence>
<feature type="transmembrane region" description="Helical" evidence="6">
    <location>
        <begin position="296"/>
        <end position="317"/>
    </location>
</feature>
<feature type="transmembrane region" description="Helical" evidence="6">
    <location>
        <begin position="269"/>
        <end position="290"/>
    </location>
</feature>
<dbReference type="STRING" id="74557.A0A1W0A7R1"/>
<dbReference type="PANTHER" id="PTHR11206">
    <property type="entry name" value="MULTIDRUG RESISTANCE PROTEIN"/>
    <property type="match status" value="1"/>
</dbReference>
<keyword evidence="8" id="KW-1185">Reference proteome</keyword>
<dbReference type="InterPro" id="IPR045069">
    <property type="entry name" value="MATE_euk"/>
</dbReference>
<evidence type="ECO:0000256" key="1">
    <source>
        <dbReference type="ARBA" id="ARBA00004141"/>
    </source>
</evidence>
<feature type="transmembrane region" description="Helical" evidence="6">
    <location>
        <begin position="21"/>
        <end position="46"/>
    </location>
</feature>
<dbReference type="GO" id="GO:0042910">
    <property type="term" value="F:xenobiotic transmembrane transporter activity"/>
    <property type="evidence" value="ECO:0007669"/>
    <property type="project" value="InterPro"/>
</dbReference>
<dbReference type="InterPro" id="IPR002528">
    <property type="entry name" value="MATE_fam"/>
</dbReference>
<name>A0A1W0A7R1_9STRA</name>
<evidence type="ECO:0000256" key="4">
    <source>
        <dbReference type="ARBA" id="ARBA00022989"/>
    </source>
</evidence>
<dbReference type="Pfam" id="PF01554">
    <property type="entry name" value="MatE"/>
    <property type="match status" value="2"/>
</dbReference>
<evidence type="ECO:0000313" key="7">
    <source>
        <dbReference type="EMBL" id="OQS06333.1"/>
    </source>
</evidence>
<feature type="transmembrane region" description="Helical" evidence="6">
    <location>
        <begin position="145"/>
        <end position="162"/>
    </location>
</feature>
<gene>
    <name evidence="7" type="ORF">THRCLA_01617</name>
</gene>
<evidence type="ECO:0000256" key="6">
    <source>
        <dbReference type="SAM" id="Phobius"/>
    </source>
</evidence>
<feature type="transmembrane region" description="Helical" evidence="6">
    <location>
        <begin position="102"/>
        <end position="125"/>
    </location>
</feature>
<feature type="transmembrane region" description="Helical" evidence="6">
    <location>
        <begin position="58"/>
        <end position="81"/>
    </location>
</feature>
<comment type="similarity">
    <text evidence="2">Belongs to the multi antimicrobial extrusion (MATE) (TC 2.A.66.1) family.</text>
</comment>
<feature type="transmembrane region" description="Helical" evidence="6">
    <location>
        <begin position="174"/>
        <end position="193"/>
    </location>
</feature>
<sequence length="486" mass="52542">MSSESTPLLIKEWKLKEEAFGLLHLAAPLIATFSLEFLPMLLSVAIVGHIDSSHVQEYVSAVALSTMFTTVTGISIGHGLISAMDTLCSQAIGAQKPYLLGLHLRTGLLIVGSVYVVMFAINWNAGSLLEALGQDANVALISGNYSKITIFGLPGLFLYELLKRSLQADGVVAPMVYIAIISNVIYIGLAYILCYYTTLSLYGAGLARLISNLSLPLMAFIYLTISGKHNPWKFHETTWGDAWAHGPTFLKLGVAGMTMMLMEWWAFELMAFVAGMLANPTVSISTHAIVANVSTALYNLFLGFSVATSIRVGQLVGADNYTDARRMSFLGLGLTFIVGLLVGTSCFIFFTDLHVALVLYAFHMYIPSLFINDNATIEQAQHTLVVLALFEMMDAVNCTAKGILRAIGKQDIGVYVSLVAYYIIGIPLAVFFGVVHNFNVPGLWIGLAAGVSTSAIFFVGLISRTKSWATVINHSALHPSKDIASP</sequence>
<dbReference type="CDD" id="cd13132">
    <property type="entry name" value="MATE_eukaryotic"/>
    <property type="match status" value="1"/>
</dbReference>
<comment type="caution">
    <text evidence="7">The sequence shown here is derived from an EMBL/GenBank/DDBJ whole genome shotgun (WGS) entry which is preliminary data.</text>
</comment>
<keyword evidence="4 6" id="KW-1133">Transmembrane helix</keyword>
<dbReference type="EMBL" id="JNBS01000355">
    <property type="protein sequence ID" value="OQS06333.1"/>
    <property type="molecule type" value="Genomic_DNA"/>
</dbReference>
<dbReference type="AlphaFoldDB" id="A0A1W0A7R1"/>
<feature type="transmembrane region" description="Helical" evidence="6">
    <location>
        <begin position="205"/>
        <end position="225"/>
    </location>
</feature>
<keyword evidence="3 6" id="KW-0812">Transmembrane</keyword>
<dbReference type="GO" id="GO:0016020">
    <property type="term" value="C:membrane"/>
    <property type="evidence" value="ECO:0007669"/>
    <property type="project" value="UniProtKB-SubCell"/>
</dbReference>
<evidence type="ECO:0000256" key="5">
    <source>
        <dbReference type="ARBA" id="ARBA00023136"/>
    </source>
</evidence>
<dbReference type="OrthoDB" id="2126698at2759"/>
<keyword evidence="5 6" id="KW-0472">Membrane</keyword>
<feature type="transmembrane region" description="Helical" evidence="6">
    <location>
        <begin position="441"/>
        <end position="462"/>
    </location>
</feature>
<evidence type="ECO:0000313" key="8">
    <source>
        <dbReference type="Proteomes" id="UP000243217"/>
    </source>
</evidence>
<feature type="transmembrane region" description="Helical" evidence="6">
    <location>
        <begin position="329"/>
        <end position="362"/>
    </location>
</feature>